<dbReference type="GO" id="GO:0000981">
    <property type="term" value="F:DNA-binding transcription factor activity, RNA polymerase II-specific"/>
    <property type="evidence" value="ECO:0007669"/>
    <property type="project" value="TreeGrafter"/>
</dbReference>
<dbReference type="InterPro" id="IPR036390">
    <property type="entry name" value="WH_DNA-bd_sf"/>
</dbReference>
<name>A0A4S2LH20_OPIFE</name>
<keyword evidence="3" id="KW-0539">Nucleus</keyword>
<evidence type="ECO:0000313" key="5">
    <source>
        <dbReference type="EMBL" id="TGZ62086.1"/>
    </source>
</evidence>
<organism evidence="5 6">
    <name type="scientific">Opisthorchis felineus</name>
    <dbReference type="NCBI Taxonomy" id="147828"/>
    <lineage>
        <taxon>Eukaryota</taxon>
        <taxon>Metazoa</taxon>
        <taxon>Spiralia</taxon>
        <taxon>Lophotrochozoa</taxon>
        <taxon>Platyhelminthes</taxon>
        <taxon>Trematoda</taxon>
        <taxon>Digenea</taxon>
        <taxon>Opisthorchiida</taxon>
        <taxon>Opisthorchiata</taxon>
        <taxon>Opisthorchiidae</taxon>
        <taxon>Opisthorchis</taxon>
    </lineage>
</organism>
<comment type="caution">
    <text evidence="5">The sequence shown here is derived from an EMBL/GenBank/DDBJ whole genome shotgun (WGS) entry which is preliminary data.</text>
</comment>
<feature type="domain" description="ETS" evidence="4">
    <location>
        <begin position="114"/>
        <end position="197"/>
    </location>
</feature>
<dbReference type="PANTHER" id="PTHR11849">
    <property type="entry name" value="ETS"/>
    <property type="match status" value="1"/>
</dbReference>
<dbReference type="InterPro" id="IPR046328">
    <property type="entry name" value="ETS_fam"/>
</dbReference>
<dbReference type="PANTHER" id="PTHR11849:SF184">
    <property type="entry name" value="ETS DOMAIN-CONTAINING PROTEIN"/>
    <property type="match status" value="1"/>
</dbReference>
<keyword evidence="6" id="KW-1185">Reference proteome</keyword>
<dbReference type="STRING" id="147828.A0A4S2LH20"/>
<dbReference type="Pfam" id="PF00178">
    <property type="entry name" value="Ets"/>
    <property type="match status" value="1"/>
</dbReference>
<dbReference type="AlphaFoldDB" id="A0A4S2LH20"/>
<dbReference type="Proteomes" id="UP000308267">
    <property type="component" value="Unassembled WGS sequence"/>
</dbReference>
<dbReference type="PROSITE" id="PS50061">
    <property type="entry name" value="ETS_DOMAIN_3"/>
    <property type="match status" value="1"/>
</dbReference>
<gene>
    <name evidence="5" type="ORF">CRM22_007646</name>
</gene>
<evidence type="ECO:0000313" key="6">
    <source>
        <dbReference type="Proteomes" id="UP000308267"/>
    </source>
</evidence>
<sequence length="234" mass="27525">MNRIYTSSNCVLVDHLMEMKATQLLLKARWRYPDVTNLQDGVYVTSCVAEFLRWESSAKFEKIFGSEAGKDLFAKFQDLRLSVKNEQSTSDENDCESNCRDTQFNGQTVRRRKPILWQFLMCLLELESTKAHIRWKDKTYGLFELTEDKGTKFVAFLWGRATKNPKMTYDTMSRSLRSYKENGIFCPSTPPLTYRFNYEHPEIVRFRDSLKDTQNCKPMLMFSKLVEQELCFGK</sequence>
<reference evidence="5 6" key="1">
    <citation type="journal article" date="2019" name="BMC Genomics">
        <title>New insights from Opisthorchis felineus genome: update on genomics of the epidemiologically important liver flukes.</title>
        <authorList>
            <person name="Ershov N.I."/>
            <person name="Mordvinov V.A."/>
            <person name="Prokhortchouk E.B."/>
            <person name="Pakharukova M.Y."/>
            <person name="Gunbin K.V."/>
            <person name="Ustyantsev K."/>
            <person name="Genaev M.A."/>
            <person name="Blinov A.G."/>
            <person name="Mazur A."/>
            <person name="Boulygina E."/>
            <person name="Tsygankova S."/>
            <person name="Khrameeva E."/>
            <person name="Chekanov N."/>
            <person name="Fan G."/>
            <person name="Xiao A."/>
            <person name="Zhang H."/>
            <person name="Xu X."/>
            <person name="Yang H."/>
            <person name="Solovyev V."/>
            <person name="Lee S.M."/>
            <person name="Liu X."/>
            <person name="Afonnikov D.A."/>
            <person name="Skryabin K.G."/>
        </authorList>
    </citation>
    <scope>NUCLEOTIDE SEQUENCE [LARGE SCALE GENOMIC DNA]</scope>
    <source>
        <strain evidence="5">AK-0245</strain>
        <tissue evidence="5">Whole organism</tissue>
    </source>
</reference>
<evidence type="ECO:0000259" key="4">
    <source>
        <dbReference type="PROSITE" id="PS50061"/>
    </source>
</evidence>
<dbReference type="SUPFAM" id="SSF46785">
    <property type="entry name" value="Winged helix' DNA-binding domain"/>
    <property type="match status" value="1"/>
</dbReference>
<evidence type="ECO:0000256" key="2">
    <source>
        <dbReference type="ARBA" id="ARBA00023125"/>
    </source>
</evidence>
<protein>
    <recommendedName>
        <fullName evidence="4">ETS domain-containing protein</fullName>
    </recommendedName>
</protein>
<proteinExistence type="inferred from homology"/>
<evidence type="ECO:0000256" key="3">
    <source>
        <dbReference type="RuleBase" id="RU004019"/>
    </source>
</evidence>
<dbReference type="GO" id="GO:0005634">
    <property type="term" value="C:nucleus"/>
    <property type="evidence" value="ECO:0007669"/>
    <property type="project" value="UniProtKB-SubCell"/>
</dbReference>
<evidence type="ECO:0000256" key="1">
    <source>
        <dbReference type="ARBA" id="ARBA00005562"/>
    </source>
</evidence>
<dbReference type="PROSITE" id="PS00346">
    <property type="entry name" value="ETS_DOMAIN_2"/>
    <property type="match status" value="1"/>
</dbReference>
<dbReference type="InterPro" id="IPR000418">
    <property type="entry name" value="Ets_dom"/>
</dbReference>
<keyword evidence="2 3" id="KW-0238">DNA-binding</keyword>
<dbReference type="SMART" id="SM00413">
    <property type="entry name" value="ETS"/>
    <property type="match status" value="1"/>
</dbReference>
<dbReference type="Gene3D" id="1.10.10.10">
    <property type="entry name" value="Winged helix-like DNA-binding domain superfamily/Winged helix DNA-binding domain"/>
    <property type="match status" value="1"/>
</dbReference>
<dbReference type="PRINTS" id="PR00454">
    <property type="entry name" value="ETSDOMAIN"/>
</dbReference>
<dbReference type="EMBL" id="SJOL01007707">
    <property type="protein sequence ID" value="TGZ62086.1"/>
    <property type="molecule type" value="Genomic_DNA"/>
</dbReference>
<dbReference type="GO" id="GO:0030154">
    <property type="term" value="P:cell differentiation"/>
    <property type="evidence" value="ECO:0007669"/>
    <property type="project" value="TreeGrafter"/>
</dbReference>
<dbReference type="InterPro" id="IPR036388">
    <property type="entry name" value="WH-like_DNA-bd_sf"/>
</dbReference>
<dbReference type="OrthoDB" id="5961210at2759"/>
<dbReference type="GO" id="GO:0043565">
    <property type="term" value="F:sequence-specific DNA binding"/>
    <property type="evidence" value="ECO:0007669"/>
    <property type="project" value="InterPro"/>
</dbReference>
<comment type="subcellular location">
    <subcellularLocation>
        <location evidence="3">Nucleus</location>
    </subcellularLocation>
</comment>
<accession>A0A4S2LH20</accession>
<comment type="similarity">
    <text evidence="1 3">Belongs to the ETS family.</text>
</comment>